<accession>A0A6M5YI80</accession>
<feature type="domain" description="YcaO" evidence="1">
    <location>
        <begin position="375"/>
        <end position="743"/>
    </location>
</feature>
<dbReference type="RefSeq" id="WP_171469840.1">
    <property type="nucleotide sequence ID" value="NZ_CP053452.2"/>
</dbReference>
<proteinExistence type="predicted"/>
<dbReference type="InterPro" id="IPR027624">
    <property type="entry name" value="TOMM_cyclo_SagD"/>
</dbReference>
<dbReference type="KEGG" id="ftj:FTUN_1196"/>
<dbReference type="InterPro" id="IPR022291">
    <property type="entry name" value="Bacteriocin_synth_cyclodeHase"/>
</dbReference>
<dbReference type="PANTHER" id="PTHR37809:SF1">
    <property type="entry name" value="RIBOSOMAL PROTEIN S12 METHYLTHIOTRANSFERASE ACCESSORY FACTOR YCAO"/>
    <property type="match status" value="1"/>
</dbReference>
<dbReference type="InterPro" id="IPR003776">
    <property type="entry name" value="YcaO-like_dom"/>
</dbReference>
<protein>
    <submittedName>
        <fullName evidence="2">TOMM biosynthesis cyclodehydratase (Protein C) / TOMM biosynthesis docking scaffold (Protein D)</fullName>
    </submittedName>
</protein>
<dbReference type="NCBIfam" id="TIGR00702">
    <property type="entry name" value="YcaO-type kinase domain"/>
    <property type="match status" value="1"/>
</dbReference>
<name>A0A6M5YI80_9BACT</name>
<dbReference type="Gene3D" id="3.30.1330.230">
    <property type="match status" value="2"/>
</dbReference>
<dbReference type="Pfam" id="PF02624">
    <property type="entry name" value="YcaO"/>
    <property type="match status" value="1"/>
</dbReference>
<dbReference type="Gene3D" id="3.40.50.720">
    <property type="entry name" value="NAD(P)-binding Rossmann-like Domain"/>
    <property type="match status" value="1"/>
</dbReference>
<dbReference type="InterPro" id="IPR049274">
    <property type="entry name" value="LynD/TruD_wHTH-like"/>
</dbReference>
<dbReference type="Gene3D" id="3.30.40.250">
    <property type="match status" value="1"/>
</dbReference>
<evidence type="ECO:0000259" key="1">
    <source>
        <dbReference type="PROSITE" id="PS51664"/>
    </source>
</evidence>
<dbReference type="Proteomes" id="UP000503447">
    <property type="component" value="Chromosome"/>
</dbReference>
<dbReference type="AlphaFoldDB" id="A0A6M5YI80"/>
<dbReference type="EMBL" id="CP053452">
    <property type="protein sequence ID" value="QJW93688.1"/>
    <property type="molecule type" value="Genomic_DNA"/>
</dbReference>
<dbReference type="Gene3D" id="3.90.930.60">
    <property type="match status" value="1"/>
</dbReference>
<dbReference type="NCBIfam" id="TIGR03604">
    <property type="entry name" value="TOMM_cyclo_SagD"/>
    <property type="match status" value="1"/>
</dbReference>
<evidence type="ECO:0000313" key="3">
    <source>
        <dbReference type="Proteomes" id="UP000503447"/>
    </source>
</evidence>
<dbReference type="NCBIfam" id="TIGR03882">
    <property type="entry name" value="cyclo_dehyd_2"/>
    <property type="match status" value="1"/>
</dbReference>
<organism evidence="2 3">
    <name type="scientific">Frigoriglobus tundricola</name>
    <dbReference type="NCBI Taxonomy" id="2774151"/>
    <lineage>
        <taxon>Bacteria</taxon>
        <taxon>Pseudomonadati</taxon>
        <taxon>Planctomycetota</taxon>
        <taxon>Planctomycetia</taxon>
        <taxon>Gemmatales</taxon>
        <taxon>Gemmataceae</taxon>
        <taxon>Frigoriglobus</taxon>
    </lineage>
</organism>
<dbReference type="PANTHER" id="PTHR37809">
    <property type="entry name" value="RIBOSOMAL PROTEIN S12 METHYLTHIOTRANSFERASE ACCESSORY FACTOR YCAO"/>
    <property type="match status" value="1"/>
</dbReference>
<reference evidence="3" key="1">
    <citation type="submission" date="2020-05" db="EMBL/GenBank/DDBJ databases">
        <title>Frigoriglobus tundricola gen. nov., sp. nov., a psychrotolerant cellulolytic planctomycete of the family Gemmataceae with two divergent copies of 16S rRNA gene.</title>
        <authorList>
            <person name="Kulichevskaya I.S."/>
            <person name="Ivanova A.A."/>
            <person name="Naumoff D.G."/>
            <person name="Beletsky A.V."/>
            <person name="Rijpstra W.I.C."/>
            <person name="Sinninghe Damste J.S."/>
            <person name="Mardanov A.V."/>
            <person name="Ravin N.V."/>
            <person name="Dedysh S.N."/>
        </authorList>
    </citation>
    <scope>NUCLEOTIDE SEQUENCE [LARGE SCALE GENOMIC DNA]</scope>
    <source>
        <strain evidence="3">PL17</strain>
    </source>
</reference>
<dbReference type="Pfam" id="PF21084">
    <property type="entry name" value="WHD_DUF4423_like"/>
    <property type="match status" value="1"/>
</dbReference>
<gene>
    <name evidence="2" type="ORF">FTUN_1196</name>
</gene>
<dbReference type="Gene3D" id="3.30.160.660">
    <property type="match status" value="1"/>
</dbReference>
<evidence type="ECO:0000313" key="2">
    <source>
        <dbReference type="EMBL" id="QJW93688.1"/>
    </source>
</evidence>
<sequence length="743" mass="81774">MLTRPKFRPHLRVEVVPGEGVFLLSSGRHVLLRGRLYELLASRLNGQITVDDLCADLHGRASPAEVFFALGQLERKDFLCDGYGGLPEGQAALWSSQKVVPATAAKRLAEKPVCVRGLGVAVGPFSALLGALYVRTTDTGPADVVLTDDYLRDELADVNADALRANRPWLLVKPTGRQVWVGPLFRPGGTGCWACLAERLRANAPVPVYLRERNGHALTPVSDLAHTPATEQVALGLAANAVATWAVRGEVPELEGKVQTLDLPSWKLQDHVLPQLPFCSACGGGAVRSYARPELERRIKTFTNDGGHRSVRPEETIARYAHHVSPLTGALPLLERAATGGGDGVLHVYLAGNNMARPHKKLAHLRGDLRNMSAGKGTSDAQAKASGLCEGLERYSGVFRGDEPRRLARMEELGGAALSLSECLLFSATQYRERAARNATGSRFSFIPEPFDPASEIEWSPVWSLTRGAVRYLPTAFCYYDYPQPPETTYCVADSNGNAAGNTLEEAILQGFLELVERDSVALWWYNRVRRPRVDLASFEEPYIDRLAAFLRERGREFWALDLTSDLGIPVFATVCRRTGAKREQIVLGFGAHLDTRIALLRAVTEMNQMLSSPLLEAGEKDDPHADGETARWLATATATNQPYLVPTDAATTAATYPRAWTDDVREDVEFCRARVEREGLEMLVLDQTRPEVGLPVAKVIVPGLRHFWTRFAPGRLYDVPVRLGWLDRPLGEDELNPIPMFL</sequence>
<keyword evidence="3" id="KW-1185">Reference proteome</keyword>
<dbReference type="PROSITE" id="PS51664">
    <property type="entry name" value="YCAO"/>
    <property type="match status" value="1"/>
</dbReference>